<name>V8NC13_OPHHA</name>
<sequence>MLLRSGLADLLEDSGELADVLCEFDAVIEDFSSPIKERHFQYEEHLEKMKRRSSTSISDSESKKASSSFSVFLFSRHIVHRRHQPKSSIKNNLQDRQSSSYDRSGALASQSGGCEFDPGWRQLFLSLGTMRICLLNKTPPWQQEGHPASNHAAPFSCPDSTPRGIMGS</sequence>
<protein>
    <submittedName>
        <fullName evidence="2">Response to complement 32-like protein</fullName>
    </submittedName>
</protein>
<comment type="caution">
    <text evidence="2">The sequence shown here is derived from an EMBL/GenBank/DDBJ whole genome shotgun (WGS) entry which is preliminary data.</text>
</comment>
<feature type="region of interest" description="Disordered" evidence="1">
    <location>
        <begin position="83"/>
        <end position="112"/>
    </location>
</feature>
<evidence type="ECO:0000313" key="2">
    <source>
        <dbReference type="EMBL" id="ETE59107.1"/>
    </source>
</evidence>
<dbReference type="AlphaFoldDB" id="V8NC13"/>
<dbReference type="GO" id="GO:0030295">
    <property type="term" value="F:protein kinase activator activity"/>
    <property type="evidence" value="ECO:0007669"/>
    <property type="project" value="TreeGrafter"/>
</dbReference>
<evidence type="ECO:0000313" key="3">
    <source>
        <dbReference type="Proteomes" id="UP000018936"/>
    </source>
</evidence>
<dbReference type="GO" id="GO:0051726">
    <property type="term" value="P:regulation of cell cycle"/>
    <property type="evidence" value="ECO:0007669"/>
    <property type="project" value="InterPro"/>
</dbReference>
<reference evidence="2 3" key="1">
    <citation type="journal article" date="2013" name="Proc. Natl. Acad. Sci. U.S.A.">
        <title>The king cobra genome reveals dynamic gene evolution and adaptation in the snake venom system.</title>
        <authorList>
            <person name="Vonk F.J."/>
            <person name="Casewell N.R."/>
            <person name="Henkel C.V."/>
            <person name="Heimberg A.M."/>
            <person name="Jansen H.J."/>
            <person name="McCleary R.J."/>
            <person name="Kerkkamp H.M."/>
            <person name="Vos R.A."/>
            <person name="Guerreiro I."/>
            <person name="Calvete J.J."/>
            <person name="Wuster W."/>
            <person name="Woods A.E."/>
            <person name="Logan J.M."/>
            <person name="Harrison R.A."/>
            <person name="Castoe T.A."/>
            <person name="de Koning A.P."/>
            <person name="Pollock D.D."/>
            <person name="Yandell M."/>
            <person name="Calderon D."/>
            <person name="Renjifo C."/>
            <person name="Currier R.B."/>
            <person name="Salgado D."/>
            <person name="Pla D."/>
            <person name="Sanz L."/>
            <person name="Hyder A.S."/>
            <person name="Ribeiro J.M."/>
            <person name="Arntzen J.W."/>
            <person name="van den Thillart G.E."/>
            <person name="Boetzer M."/>
            <person name="Pirovano W."/>
            <person name="Dirks R.P."/>
            <person name="Spaink H.P."/>
            <person name="Duboule D."/>
            <person name="McGlinn E."/>
            <person name="Kini R.M."/>
            <person name="Richardson M.K."/>
        </authorList>
    </citation>
    <scope>NUCLEOTIDE SEQUENCE</scope>
    <source>
        <tissue evidence="2">Blood</tissue>
    </source>
</reference>
<feature type="compositionally biased region" description="Polar residues" evidence="1">
    <location>
        <begin position="86"/>
        <end position="112"/>
    </location>
</feature>
<feature type="region of interest" description="Disordered" evidence="1">
    <location>
        <begin position="143"/>
        <end position="168"/>
    </location>
</feature>
<organism evidence="2 3">
    <name type="scientific">Ophiophagus hannah</name>
    <name type="common">King cobra</name>
    <name type="synonym">Naja hannah</name>
    <dbReference type="NCBI Taxonomy" id="8665"/>
    <lineage>
        <taxon>Eukaryota</taxon>
        <taxon>Metazoa</taxon>
        <taxon>Chordata</taxon>
        <taxon>Craniata</taxon>
        <taxon>Vertebrata</taxon>
        <taxon>Euteleostomi</taxon>
        <taxon>Lepidosauria</taxon>
        <taxon>Squamata</taxon>
        <taxon>Bifurcata</taxon>
        <taxon>Unidentata</taxon>
        <taxon>Episquamata</taxon>
        <taxon>Toxicofera</taxon>
        <taxon>Serpentes</taxon>
        <taxon>Colubroidea</taxon>
        <taxon>Elapidae</taxon>
        <taxon>Elapinae</taxon>
        <taxon>Ophiophagus</taxon>
    </lineage>
</organism>
<dbReference type="Proteomes" id="UP000018936">
    <property type="component" value="Unassembled WGS sequence"/>
</dbReference>
<keyword evidence="3" id="KW-1185">Reference proteome</keyword>
<proteinExistence type="predicted"/>
<feature type="non-terminal residue" evidence="2">
    <location>
        <position position="1"/>
    </location>
</feature>
<gene>
    <name evidence="2" type="primary">Rgc32</name>
    <name evidence="2" type="ORF">L345_15166</name>
</gene>
<dbReference type="PANTHER" id="PTHR32193">
    <property type="entry name" value="REGULATOR OF CELL CYCLE RGCC"/>
    <property type="match status" value="1"/>
</dbReference>
<dbReference type="Pfam" id="PF15151">
    <property type="entry name" value="RGCC"/>
    <property type="match status" value="1"/>
</dbReference>
<dbReference type="EMBL" id="AZIM01005872">
    <property type="protein sequence ID" value="ETE59107.1"/>
    <property type="molecule type" value="Genomic_DNA"/>
</dbReference>
<dbReference type="PANTHER" id="PTHR32193:SF3">
    <property type="entry name" value="REGULATOR OF CELL CYCLE RGCC"/>
    <property type="match status" value="1"/>
</dbReference>
<dbReference type="OrthoDB" id="9887289at2759"/>
<dbReference type="GO" id="GO:0019901">
    <property type="term" value="F:protein kinase binding"/>
    <property type="evidence" value="ECO:0007669"/>
    <property type="project" value="TreeGrafter"/>
</dbReference>
<dbReference type="GO" id="GO:0005737">
    <property type="term" value="C:cytoplasm"/>
    <property type="evidence" value="ECO:0007669"/>
    <property type="project" value="TreeGrafter"/>
</dbReference>
<evidence type="ECO:0000256" key="1">
    <source>
        <dbReference type="SAM" id="MobiDB-lite"/>
    </source>
</evidence>
<accession>V8NC13</accession>
<dbReference type="InterPro" id="IPR029252">
    <property type="entry name" value="RGCC"/>
</dbReference>